<feature type="domain" description="Endonuclease/exonuclease/phosphatase" evidence="10">
    <location>
        <begin position="218"/>
        <end position="325"/>
    </location>
</feature>
<evidence type="ECO:0008006" key="14">
    <source>
        <dbReference type="Google" id="ProtNLM"/>
    </source>
</evidence>
<dbReference type="PANTHER" id="PTHR47642:SF5">
    <property type="entry name" value="ATP-DEPENDENT DNA HELICASE"/>
    <property type="match status" value="1"/>
</dbReference>
<evidence type="ECO:0000256" key="7">
    <source>
        <dbReference type="ARBA" id="ARBA00023204"/>
    </source>
</evidence>
<evidence type="ECO:0000256" key="4">
    <source>
        <dbReference type="ARBA" id="ARBA00022806"/>
    </source>
</evidence>
<keyword evidence="13" id="KW-1185">Reference proteome</keyword>
<evidence type="ECO:0000256" key="1">
    <source>
        <dbReference type="ARBA" id="ARBA00022741"/>
    </source>
</evidence>
<dbReference type="GeneTree" id="ENSGT00940000164296"/>
<keyword evidence="5" id="KW-0067">ATP-binding</keyword>
<keyword evidence="3" id="KW-0378">Hydrolase</keyword>
<dbReference type="Pfam" id="PF00078">
    <property type="entry name" value="RVT_1"/>
    <property type="match status" value="1"/>
</dbReference>
<evidence type="ECO:0000313" key="13">
    <source>
        <dbReference type="Proteomes" id="UP000007635"/>
    </source>
</evidence>
<reference evidence="12 13" key="1">
    <citation type="journal article" date="2021" name="G3 (Bethesda)">
        <title>Improved contiguity of the threespine stickleback genome using long-read sequencing.</title>
        <authorList>
            <person name="Nath S."/>
            <person name="Shaw D.E."/>
            <person name="White M.A."/>
        </authorList>
    </citation>
    <scope>NUCLEOTIDE SEQUENCE [LARGE SCALE GENOMIC DNA]</scope>
    <source>
        <strain evidence="12 13">Lake Benthic</strain>
    </source>
</reference>
<feature type="domain" description="DNA helicase Pif1-like 2B" evidence="11">
    <location>
        <begin position="19"/>
        <end position="45"/>
    </location>
</feature>
<keyword evidence="6" id="KW-0238">DNA-binding</keyword>
<dbReference type="GO" id="GO:0003824">
    <property type="term" value="F:catalytic activity"/>
    <property type="evidence" value="ECO:0007669"/>
    <property type="project" value="InterPro"/>
</dbReference>
<evidence type="ECO:0000256" key="8">
    <source>
        <dbReference type="ARBA" id="ARBA00023235"/>
    </source>
</evidence>
<dbReference type="InterPro" id="IPR027417">
    <property type="entry name" value="P-loop_NTPase"/>
</dbReference>
<reference evidence="12" key="3">
    <citation type="submission" date="2025-09" db="UniProtKB">
        <authorList>
            <consortium name="Ensembl"/>
        </authorList>
    </citation>
    <scope>IDENTIFICATION</scope>
</reference>
<dbReference type="SUPFAM" id="SSF52540">
    <property type="entry name" value="P-loop containing nucleoside triphosphate hydrolases"/>
    <property type="match status" value="1"/>
</dbReference>
<keyword evidence="8" id="KW-0413">Isomerase</keyword>
<organism evidence="12 13">
    <name type="scientific">Gasterosteus aculeatus aculeatus</name>
    <name type="common">three-spined stickleback</name>
    <dbReference type="NCBI Taxonomy" id="481459"/>
    <lineage>
        <taxon>Eukaryota</taxon>
        <taxon>Metazoa</taxon>
        <taxon>Chordata</taxon>
        <taxon>Craniata</taxon>
        <taxon>Vertebrata</taxon>
        <taxon>Euteleostomi</taxon>
        <taxon>Actinopterygii</taxon>
        <taxon>Neopterygii</taxon>
        <taxon>Teleostei</taxon>
        <taxon>Neoteleostei</taxon>
        <taxon>Acanthomorphata</taxon>
        <taxon>Eupercaria</taxon>
        <taxon>Perciformes</taxon>
        <taxon>Cottioidei</taxon>
        <taxon>Gasterosteales</taxon>
        <taxon>Gasterosteidae</taxon>
        <taxon>Gasterosteus</taxon>
    </lineage>
</organism>
<evidence type="ECO:0000256" key="3">
    <source>
        <dbReference type="ARBA" id="ARBA00022801"/>
    </source>
</evidence>
<evidence type="ECO:0000313" key="12">
    <source>
        <dbReference type="Ensembl" id="ENSGACP00000060755.1"/>
    </source>
</evidence>
<dbReference type="InterPro" id="IPR000477">
    <property type="entry name" value="RT_dom"/>
</dbReference>
<evidence type="ECO:0000256" key="2">
    <source>
        <dbReference type="ARBA" id="ARBA00022763"/>
    </source>
</evidence>
<proteinExistence type="predicted"/>
<dbReference type="InterPro" id="IPR005135">
    <property type="entry name" value="Endo/exonuclease/phosphatase"/>
</dbReference>
<dbReference type="PANTHER" id="PTHR47642">
    <property type="entry name" value="ATP-DEPENDENT DNA HELICASE"/>
    <property type="match status" value="1"/>
</dbReference>
<sequence length="454" mass="50520">MARQAQPYKGTRNELPDTLNVPEGARVMLTRNIDVSQGLVNGSFATLVRVITSEQSGVAHVTMLGLKMDDQTAGRNYRNRAPGSPDDVVYIERAEDNLKQKGVVRRQFPVRLAFACTIHKVQGMTRTSAVVSLKHIFEPGMAYVAISRVTSLSGLHILDLDESKIYANPEITGALETMRQVNLDDMMPLLRIKETSSRHDTLTIVHHNTEESLHLEGYNMFKRNRHLSYTNVPQIANRGEGGVAVYVKSHIQVSEKQYVHNVTDLEFVALKVEAPVRALIAAVYRPPDYSVRSFLSNLGSLLDSLEIMDCQPIIVCGDFNENLFSNTEEGDPPYSRFHLSTTAGPPLWKQHVKLGKHVSASRTISTGSPQGCVLSPLLFSLYTNSCTSSHQSVRLLKFADDTTLIGLISGGDESAYRWESDHLVSWCSQNNLELNALKTVEMVVDFRRNRAPPS</sequence>
<feature type="domain" description="Reverse transcriptase" evidence="9">
    <location>
        <begin position="332"/>
        <end position="442"/>
    </location>
</feature>
<dbReference type="InterPro" id="IPR049163">
    <property type="entry name" value="Pif1-like_2B_dom"/>
</dbReference>
<dbReference type="SUPFAM" id="SSF56219">
    <property type="entry name" value="DNase I-like"/>
    <property type="match status" value="1"/>
</dbReference>
<dbReference type="CDD" id="cd18809">
    <property type="entry name" value="SF1_C_RecD"/>
    <property type="match status" value="1"/>
</dbReference>
<reference evidence="12" key="2">
    <citation type="submission" date="2025-08" db="UniProtKB">
        <authorList>
            <consortium name="Ensembl"/>
        </authorList>
    </citation>
    <scope>IDENTIFICATION</scope>
</reference>
<dbReference type="Pfam" id="PF03372">
    <property type="entry name" value="Exo_endo_phos"/>
    <property type="match status" value="1"/>
</dbReference>
<dbReference type="Pfam" id="PF21530">
    <property type="entry name" value="Pif1_2B_dom"/>
    <property type="match status" value="1"/>
</dbReference>
<evidence type="ECO:0000259" key="11">
    <source>
        <dbReference type="Pfam" id="PF21530"/>
    </source>
</evidence>
<dbReference type="InterPro" id="IPR051055">
    <property type="entry name" value="PIF1_helicase"/>
</dbReference>
<keyword evidence="4" id="KW-0347">Helicase</keyword>
<protein>
    <recommendedName>
        <fullName evidence="14">Endonuclease/exonuclease/phosphatase domain-containing protein</fullName>
    </recommendedName>
</protein>
<dbReference type="Gene3D" id="3.60.10.10">
    <property type="entry name" value="Endonuclease/exonuclease/phosphatase"/>
    <property type="match status" value="1"/>
</dbReference>
<dbReference type="InterPro" id="IPR036691">
    <property type="entry name" value="Endo/exonu/phosph_ase_sf"/>
</dbReference>
<keyword evidence="2" id="KW-0227">DNA damage</keyword>
<evidence type="ECO:0000256" key="5">
    <source>
        <dbReference type="ARBA" id="ARBA00022840"/>
    </source>
</evidence>
<accession>A0AAQ4RB35</accession>
<name>A0AAQ4RB35_GASAC</name>
<keyword evidence="1" id="KW-0547">Nucleotide-binding</keyword>
<evidence type="ECO:0000259" key="10">
    <source>
        <dbReference type="Pfam" id="PF03372"/>
    </source>
</evidence>
<dbReference type="Ensembl" id="ENSGACT00000083393.1">
    <property type="protein sequence ID" value="ENSGACP00000060755.1"/>
    <property type="gene ID" value="ENSGACG00000035240.1"/>
</dbReference>
<evidence type="ECO:0000256" key="6">
    <source>
        <dbReference type="ARBA" id="ARBA00023125"/>
    </source>
</evidence>
<dbReference type="Proteomes" id="UP000007635">
    <property type="component" value="Chromosome Y"/>
</dbReference>
<keyword evidence="7" id="KW-0234">DNA repair</keyword>
<dbReference type="AlphaFoldDB" id="A0AAQ4RB35"/>
<evidence type="ECO:0000259" key="9">
    <source>
        <dbReference type="Pfam" id="PF00078"/>
    </source>
</evidence>